<organism evidence="3 4">
    <name type="scientific">Halosimplex aquaticum</name>
    <dbReference type="NCBI Taxonomy" id="3026162"/>
    <lineage>
        <taxon>Archaea</taxon>
        <taxon>Methanobacteriati</taxon>
        <taxon>Methanobacteriota</taxon>
        <taxon>Stenosarchaea group</taxon>
        <taxon>Halobacteria</taxon>
        <taxon>Halobacteriales</taxon>
        <taxon>Haloarculaceae</taxon>
        <taxon>Halosimplex</taxon>
    </lineage>
</organism>
<feature type="region of interest" description="Disordered" evidence="1">
    <location>
        <begin position="58"/>
        <end position="88"/>
    </location>
</feature>
<dbReference type="AlphaFoldDB" id="A0ABD5XVQ5"/>
<protein>
    <recommendedName>
        <fullName evidence="5">Tat (Twin-arginine translocation) pathway signal sequence</fullName>
    </recommendedName>
</protein>
<keyword evidence="2" id="KW-1133">Transmembrane helix</keyword>
<comment type="caution">
    <text evidence="3">The sequence shown here is derived from an EMBL/GenBank/DDBJ whole genome shotgun (WGS) entry which is preliminary data.</text>
</comment>
<dbReference type="GeneID" id="78819481"/>
<evidence type="ECO:0000256" key="2">
    <source>
        <dbReference type="SAM" id="Phobius"/>
    </source>
</evidence>
<keyword evidence="4" id="KW-1185">Reference proteome</keyword>
<dbReference type="Proteomes" id="UP001596432">
    <property type="component" value="Unassembled WGS sequence"/>
</dbReference>
<keyword evidence="2" id="KW-0812">Transmembrane</keyword>
<gene>
    <name evidence="3" type="ORF">ACFQMA_05175</name>
</gene>
<dbReference type="RefSeq" id="WP_274324826.1">
    <property type="nucleotide sequence ID" value="NZ_CP118158.1"/>
</dbReference>
<reference evidence="3 4" key="1">
    <citation type="journal article" date="2019" name="Int. J. Syst. Evol. Microbiol.">
        <title>The Global Catalogue of Microorganisms (GCM) 10K type strain sequencing project: providing services to taxonomists for standard genome sequencing and annotation.</title>
        <authorList>
            <consortium name="The Broad Institute Genomics Platform"/>
            <consortium name="The Broad Institute Genome Sequencing Center for Infectious Disease"/>
            <person name="Wu L."/>
            <person name="Ma J."/>
        </authorList>
    </citation>
    <scope>NUCLEOTIDE SEQUENCE [LARGE SCALE GENOMIC DNA]</scope>
    <source>
        <strain evidence="3 4">XZYJT29</strain>
    </source>
</reference>
<feature type="transmembrane region" description="Helical" evidence="2">
    <location>
        <begin position="21"/>
        <end position="42"/>
    </location>
</feature>
<feature type="compositionally biased region" description="Polar residues" evidence="1">
    <location>
        <begin position="75"/>
        <end position="86"/>
    </location>
</feature>
<dbReference type="EMBL" id="JBHTAS010000001">
    <property type="protein sequence ID" value="MFC7139229.1"/>
    <property type="molecule type" value="Genomic_DNA"/>
</dbReference>
<evidence type="ECO:0000256" key="1">
    <source>
        <dbReference type="SAM" id="MobiDB-lite"/>
    </source>
</evidence>
<keyword evidence="2" id="KW-0472">Membrane</keyword>
<sequence>MTGDTDATDDRTDRLITRRGVLKSVFGIGAGIAVGGGGLFALGEAGIVDLGRLQQLRQRTIPKQPDKSPRETEPENPSSPRTTPWDTNRIVVGLDRADNIAGRDYVKSTYRNAVAFWNDYIDANEQFNVTLTFDAEASTSDIEFVEENITYCVSEYRTPATGNDALTPYVCTETLTDAPSDTPIRPTITTCGSGRNVYELIITHTLGRLLGYDIWSRPVSVMTPKILFGPAHAETPDATNVLATPGYTGDLYRSRFIERITLTLGYAQDPETAEEESESHGNLDSELLLTVERIRDHIRSHRQDIDDWKREVRDLGFPEYADAYDNIAVVEEDIAYLEETASIIEALAEGKTHDEVAAAEEELKAIVERLDTIAAWEETREGTDVQIHRNWTDTVWSEWTSE</sequence>
<evidence type="ECO:0000313" key="4">
    <source>
        <dbReference type="Proteomes" id="UP001596432"/>
    </source>
</evidence>
<feature type="compositionally biased region" description="Basic and acidic residues" evidence="1">
    <location>
        <begin position="64"/>
        <end position="73"/>
    </location>
</feature>
<proteinExistence type="predicted"/>
<evidence type="ECO:0000313" key="3">
    <source>
        <dbReference type="EMBL" id="MFC7139229.1"/>
    </source>
</evidence>
<accession>A0ABD5XVQ5</accession>
<dbReference type="SUPFAM" id="SSF55486">
    <property type="entry name" value="Metalloproteases ('zincins'), catalytic domain"/>
    <property type="match status" value="1"/>
</dbReference>
<name>A0ABD5XVQ5_9EURY</name>
<evidence type="ECO:0008006" key="5">
    <source>
        <dbReference type="Google" id="ProtNLM"/>
    </source>
</evidence>